<evidence type="ECO:0000256" key="6">
    <source>
        <dbReference type="ARBA" id="ARBA00022989"/>
    </source>
</evidence>
<comment type="subcellular location">
    <subcellularLocation>
        <location evidence="8">Cell membrane</location>
        <topology evidence="8">Multi-pass membrane protein</topology>
    </subcellularLocation>
    <subcellularLocation>
        <location evidence="2">Membrane</location>
        <topology evidence="2">Multi-pass membrane protein</topology>
    </subcellularLocation>
</comment>
<dbReference type="GO" id="GO:0022857">
    <property type="term" value="F:transmembrane transporter activity"/>
    <property type="evidence" value="ECO:0007669"/>
    <property type="project" value="UniProtKB-UniRule"/>
</dbReference>
<feature type="transmembrane region" description="Helical" evidence="8">
    <location>
        <begin position="186"/>
        <end position="204"/>
    </location>
</feature>
<evidence type="ECO:0000256" key="1">
    <source>
        <dbReference type="ARBA" id="ARBA00002957"/>
    </source>
</evidence>
<dbReference type="EMBL" id="MVBO01000181">
    <property type="protein sequence ID" value="OZJ02166.1"/>
    <property type="molecule type" value="Genomic_DNA"/>
</dbReference>
<evidence type="ECO:0000256" key="2">
    <source>
        <dbReference type="ARBA" id="ARBA00004141"/>
    </source>
</evidence>
<dbReference type="OrthoDB" id="44736at2759"/>
<feature type="transmembrane region" description="Helical" evidence="8">
    <location>
        <begin position="480"/>
        <end position="502"/>
    </location>
</feature>
<evidence type="ECO:0000256" key="8">
    <source>
        <dbReference type="RuleBase" id="RU368066"/>
    </source>
</evidence>
<gene>
    <name evidence="9" type="ORF">BZG36_05241</name>
</gene>
<dbReference type="Proteomes" id="UP000242875">
    <property type="component" value="Unassembled WGS sequence"/>
</dbReference>
<dbReference type="PANTHER" id="PTHR12385:SF4">
    <property type="entry name" value="PROTEIN PNS1"/>
    <property type="match status" value="1"/>
</dbReference>
<evidence type="ECO:0000256" key="5">
    <source>
        <dbReference type="ARBA" id="ARBA00022692"/>
    </source>
</evidence>
<protein>
    <recommendedName>
        <fullName evidence="4 8">Protein PNS1</fullName>
    </recommendedName>
</protein>
<keyword evidence="7 8" id="KW-0472">Membrane</keyword>
<dbReference type="GO" id="GO:0005886">
    <property type="term" value="C:plasma membrane"/>
    <property type="evidence" value="ECO:0007669"/>
    <property type="project" value="UniProtKB-SubCell"/>
</dbReference>
<feature type="transmembrane region" description="Helical" evidence="8">
    <location>
        <begin position="93"/>
        <end position="114"/>
    </location>
</feature>
<feature type="transmembrane region" description="Helical" evidence="8">
    <location>
        <begin position="308"/>
        <end position="327"/>
    </location>
</feature>
<comment type="caution">
    <text evidence="9">The sequence shown here is derived from an EMBL/GenBank/DDBJ whole genome shotgun (WGS) entry which is preliminary data.</text>
</comment>
<feature type="transmembrane region" description="Helical" evidence="8">
    <location>
        <begin position="210"/>
        <end position="227"/>
    </location>
</feature>
<evidence type="ECO:0000256" key="4">
    <source>
        <dbReference type="ARBA" id="ARBA00015388"/>
    </source>
</evidence>
<evidence type="ECO:0000256" key="3">
    <source>
        <dbReference type="ARBA" id="ARBA00007168"/>
    </source>
</evidence>
<dbReference type="AlphaFoldDB" id="A0A261XUX3"/>
<proteinExistence type="inferred from homology"/>
<feature type="transmembrane region" description="Helical" evidence="8">
    <location>
        <begin position="446"/>
        <end position="468"/>
    </location>
</feature>
<feature type="transmembrane region" description="Helical" evidence="8">
    <location>
        <begin position="252"/>
        <end position="280"/>
    </location>
</feature>
<comment type="function">
    <text evidence="1 8">Probably involved in transport through the plasma membrane.</text>
</comment>
<comment type="similarity">
    <text evidence="3 8">Belongs to the CTL (choline transporter-like) family.</text>
</comment>
<name>A0A261XUX3_9FUNG</name>
<dbReference type="InterPro" id="IPR007603">
    <property type="entry name" value="Choline_transptr-like"/>
</dbReference>
<keyword evidence="5 8" id="KW-0812">Transmembrane</keyword>
<feature type="transmembrane region" description="Helical" evidence="8">
    <location>
        <begin position="347"/>
        <end position="369"/>
    </location>
</feature>
<evidence type="ECO:0000313" key="9">
    <source>
        <dbReference type="EMBL" id="OZJ02166.1"/>
    </source>
</evidence>
<dbReference type="PANTHER" id="PTHR12385">
    <property type="entry name" value="CHOLINE TRANSPORTER-LIKE (SLC FAMILY 44)"/>
    <property type="match status" value="1"/>
</dbReference>
<keyword evidence="10" id="KW-1185">Reference proteome</keyword>
<accession>A0A261XUX3</accession>
<organism evidence="9 10">
    <name type="scientific">Bifiguratus adelaidae</name>
    <dbReference type="NCBI Taxonomy" id="1938954"/>
    <lineage>
        <taxon>Eukaryota</taxon>
        <taxon>Fungi</taxon>
        <taxon>Fungi incertae sedis</taxon>
        <taxon>Mucoromycota</taxon>
        <taxon>Mucoromycotina</taxon>
        <taxon>Endogonomycetes</taxon>
        <taxon>Endogonales</taxon>
        <taxon>Endogonales incertae sedis</taxon>
        <taxon>Bifiguratus</taxon>
    </lineage>
</organism>
<evidence type="ECO:0000313" key="10">
    <source>
        <dbReference type="Proteomes" id="UP000242875"/>
    </source>
</evidence>
<keyword evidence="6 8" id="KW-1133">Transmembrane helix</keyword>
<sequence>MDYNQAQYYPPPPQGAHAMGYMGKAYGVGPTGFQSGRVDPYYIPAPSAGHKYVPPTYNPTAATGGYDPGLGGRGPPPVDHSEKFSKGNRFNDFWAAILYLIDLGAFIALAVIGIRNYAVTPKSGAPLYTSPTQPGYGGYPSKATGTPTFDEQAIIMFLFVALVGFVLTVIYFIYANRFPRQFIKTTFALSIIVYFGIVIFYFVYQYWSAAVIFLVFAILYACCWFWWQDRIAFASVMLETVTSIIKRHPGTVAIGIAALLLQTAFSVLWTFTVVGCYQVYYEGSQGSNAKLNIIMIFLVFTYYWTTQVIAYTIHTTIAGVFATYYFLSGTGQEPKNTTCASLKRATTTSFGSICYGALLIAAFNLFRYFLSMAQQQTDNPICAFILCCVQCCAIQIQALMEYFNYYAYTQVAIYGKDFCTAARDTWTIIKDRGIEALINDNLTGNVIFIGSLLIGMITALVGYVYLVITRPAYNSTGDMTVIVVFLSFIIGTSMFYTVGTVIQSGVATTFVCLAEDPTALQRTKPELFERIRQTWPRVVQGV</sequence>
<reference evidence="9 10" key="1">
    <citation type="journal article" date="2017" name="Mycologia">
        <title>Bifiguratus adelaidae, gen. et sp. nov., a new member of Mucoromycotina in endophytic and soil-dwelling habitats.</title>
        <authorList>
            <person name="Torres-Cruz T.J."/>
            <person name="Billingsley Tobias T.L."/>
            <person name="Almatruk M."/>
            <person name="Hesse C."/>
            <person name="Kuske C.R."/>
            <person name="Desiro A."/>
            <person name="Benucci G.M."/>
            <person name="Bonito G."/>
            <person name="Stajich J.E."/>
            <person name="Dunlap C."/>
            <person name="Arnold A.E."/>
            <person name="Porras-Alfaro A."/>
        </authorList>
    </citation>
    <scope>NUCLEOTIDE SEQUENCE [LARGE SCALE GENOMIC DNA]</scope>
    <source>
        <strain evidence="9 10">AZ0501</strain>
    </source>
</reference>
<feature type="transmembrane region" description="Helical" evidence="8">
    <location>
        <begin position="153"/>
        <end position="174"/>
    </location>
</feature>
<dbReference type="Pfam" id="PF04515">
    <property type="entry name" value="Choline_transpo"/>
    <property type="match status" value="1"/>
</dbReference>
<evidence type="ECO:0000256" key="7">
    <source>
        <dbReference type="ARBA" id="ARBA00023136"/>
    </source>
</evidence>